<dbReference type="AlphaFoldDB" id="A0A3N4HS24"/>
<dbReference type="EMBL" id="ML119757">
    <property type="protein sequence ID" value="RPA75786.1"/>
    <property type="molecule type" value="Genomic_DNA"/>
</dbReference>
<feature type="compositionally biased region" description="Acidic residues" evidence="1">
    <location>
        <begin position="28"/>
        <end position="94"/>
    </location>
</feature>
<reference evidence="2 3" key="1">
    <citation type="journal article" date="2018" name="Nat. Ecol. Evol.">
        <title>Pezizomycetes genomes reveal the molecular basis of ectomycorrhizal truffle lifestyle.</title>
        <authorList>
            <person name="Murat C."/>
            <person name="Payen T."/>
            <person name="Noel B."/>
            <person name="Kuo A."/>
            <person name="Morin E."/>
            <person name="Chen J."/>
            <person name="Kohler A."/>
            <person name="Krizsan K."/>
            <person name="Balestrini R."/>
            <person name="Da Silva C."/>
            <person name="Montanini B."/>
            <person name="Hainaut M."/>
            <person name="Levati E."/>
            <person name="Barry K.W."/>
            <person name="Belfiori B."/>
            <person name="Cichocki N."/>
            <person name="Clum A."/>
            <person name="Dockter R.B."/>
            <person name="Fauchery L."/>
            <person name="Guy J."/>
            <person name="Iotti M."/>
            <person name="Le Tacon F."/>
            <person name="Lindquist E.A."/>
            <person name="Lipzen A."/>
            <person name="Malagnac F."/>
            <person name="Mello A."/>
            <person name="Molinier V."/>
            <person name="Miyauchi S."/>
            <person name="Poulain J."/>
            <person name="Riccioni C."/>
            <person name="Rubini A."/>
            <person name="Sitrit Y."/>
            <person name="Splivallo R."/>
            <person name="Traeger S."/>
            <person name="Wang M."/>
            <person name="Zifcakova L."/>
            <person name="Wipf D."/>
            <person name="Zambonelli A."/>
            <person name="Paolocci F."/>
            <person name="Nowrousian M."/>
            <person name="Ottonello S."/>
            <person name="Baldrian P."/>
            <person name="Spatafora J.W."/>
            <person name="Henrissat B."/>
            <person name="Nagy L.G."/>
            <person name="Aury J.M."/>
            <person name="Wincker P."/>
            <person name="Grigoriev I.V."/>
            <person name="Bonfante P."/>
            <person name="Martin F.M."/>
        </authorList>
    </citation>
    <scope>NUCLEOTIDE SEQUENCE [LARGE SCALE GENOMIC DNA]</scope>
    <source>
        <strain evidence="2 3">RN42</strain>
    </source>
</reference>
<sequence length="367" mass="42531">MELDSDTQLVDGSEVEWDEEAVVPPMMEGEEEALDSSTMEGDDESVDSSMMEGDEEPLDSSTMEGDDESADSSMMEGDDESVDSSMMESDDESMDSSAVDSIDPNELLPFDFSLATLDTTVLSPSVHEEVLAFLKFLPKEHTMIDSHLNYSYDDHRPDKFFLLYLNLCGLKYQMNEGPVRDLKGLYPAPLLMVLEEYMLFYIRKLHPYFVRLGRPVNLKDYWADDGPFDPRRFYVTSAYNFGCPLDRGSWPVPHRWRAGLMREKQIRLVTTVARNLFIELSELLEIKTDDEKTRTVEFSRVCIRAESTLSKFLANSQFRSERLENLLCKYLDEEEVNWELVRKLDLIWREDEAIKYSEYLHSGWFDD</sequence>
<organism evidence="2 3">
    <name type="scientific">Ascobolus immersus RN42</name>
    <dbReference type="NCBI Taxonomy" id="1160509"/>
    <lineage>
        <taxon>Eukaryota</taxon>
        <taxon>Fungi</taxon>
        <taxon>Dikarya</taxon>
        <taxon>Ascomycota</taxon>
        <taxon>Pezizomycotina</taxon>
        <taxon>Pezizomycetes</taxon>
        <taxon>Pezizales</taxon>
        <taxon>Ascobolaceae</taxon>
        <taxon>Ascobolus</taxon>
    </lineage>
</organism>
<name>A0A3N4HS24_ASCIM</name>
<accession>A0A3N4HS24</accession>
<keyword evidence="3" id="KW-1185">Reference proteome</keyword>
<evidence type="ECO:0000313" key="3">
    <source>
        <dbReference type="Proteomes" id="UP000275078"/>
    </source>
</evidence>
<proteinExistence type="predicted"/>
<gene>
    <name evidence="2" type="ORF">BJ508DRAFT_365454</name>
</gene>
<feature type="region of interest" description="Disordered" evidence="1">
    <location>
        <begin position="1"/>
        <end position="99"/>
    </location>
</feature>
<dbReference type="Proteomes" id="UP000275078">
    <property type="component" value="Unassembled WGS sequence"/>
</dbReference>
<evidence type="ECO:0000256" key="1">
    <source>
        <dbReference type="SAM" id="MobiDB-lite"/>
    </source>
</evidence>
<evidence type="ECO:0000313" key="2">
    <source>
        <dbReference type="EMBL" id="RPA75786.1"/>
    </source>
</evidence>
<feature type="compositionally biased region" description="Polar residues" evidence="1">
    <location>
        <begin position="1"/>
        <end position="10"/>
    </location>
</feature>
<protein>
    <submittedName>
        <fullName evidence="2">Uncharacterized protein</fullName>
    </submittedName>
</protein>